<organism evidence="5 6">
    <name type="scientific">Tetracentron sinense</name>
    <name type="common">Spur-leaf</name>
    <dbReference type="NCBI Taxonomy" id="13715"/>
    <lineage>
        <taxon>Eukaryota</taxon>
        <taxon>Viridiplantae</taxon>
        <taxon>Streptophyta</taxon>
        <taxon>Embryophyta</taxon>
        <taxon>Tracheophyta</taxon>
        <taxon>Spermatophyta</taxon>
        <taxon>Magnoliopsida</taxon>
        <taxon>Trochodendrales</taxon>
        <taxon>Trochodendraceae</taxon>
        <taxon>Tetracentron</taxon>
    </lineage>
</organism>
<dbReference type="Proteomes" id="UP000655225">
    <property type="component" value="Unassembled WGS sequence"/>
</dbReference>
<accession>A0A834ZIN2</accession>
<feature type="domain" description="Exonuclease" evidence="4">
    <location>
        <begin position="9"/>
        <end position="177"/>
    </location>
</feature>
<dbReference type="CDD" id="cd06127">
    <property type="entry name" value="DEDDh"/>
    <property type="match status" value="1"/>
</dbReference>
<evidence type="ECO:0000313" key="6">
    <source>
        <dbReference type="Proteomes" id="UP000655225"/>
    </source>
</evidence>
<dbReference type="Pfam" id="PF00929">
    <property type="entry name" value="RNase_T"/>
    <property type="match status" value="1"/>
</dbReference>
<keyword evidence="6" id="KW-1185">Reference proteome</keyword>
<evidence type="ECO:0000256" key="3">
    <source>
        <dbReference type="ARBA" id="ARBA00022839"/>
    </source>
</evidence>
<comment type="caution">
    <text evidence="5">The sequence shown here is derived from an EMBL/GenBank/DDBJ whole genome shotgun (WGS) entry which is preliminary data.</text>
</comment>
<proteinExistence type="predicted"/>
<dbReference type="GO" id="GO:0003676">
    <property type="term" value="F:nucleic acid binding"/>
    <property type="evidence" value="ECO:0007669"/>
    <property type="project" value="InterPro"/>
</dbReference>
<dbReference type="InterPro" id="IPR012337">
    <property type="entry name" value="RNaseH-like_sf"/>
</dbReference>
<keyword evidence="3" id="KW-0269">Exonuclease</keyword>
<sequence>MELNEYRWGIAFFDLEAKKEFIYEFGVVLLCPQRLSVLDSYSTLVRPDDPYFDSLEPVMSNGITRDELASAPTFPQIAHKVYDFLHGRIWAGHFIDGWDCPRIQEEFEKFGLRAPQDMGTIDSWKLLKERFGEHRARNLKMATLANCFDLGNQTHRSLDDVRMNIDVLMKCSMFLLLEPSLPNALITNSWFSQNDTTIPVPVSVETPSNAAVQEGSNVYDGFLEPDKVLIPFISASLVPSSRGGQKIQVLHKDHPLQLYCRRLRVIFGPNSKYSDHADRLKLNILVDPSPSLCKVLDVCDNLAKWVSVKSDSSSEWLPVVKIKNHLADSSRIDYQKKIYSSGIQLHIPYGDSTIYATEIYQRDASGNDDMVFFSTVDVDELKSLFASETLVDACFSLDVYDYEQQNTAGIRLVAKKLIIHANYSSSEYE</sequence>
<evidence type="ECO:0000259" key="4">
    <source>
        <dbReference type="SMART" id="SM00479"/>
    </source>
</evidence>
<dbReference type="PANTHER" id="PTHR30231">
    <property type="entry name" value="DNA POLYMERASE III SUBUNIT EPSILON"/>
    <property type="match status" value="1"/>
</dbReference>
<protein>
    <recommendedName>
        <fullName evidence="4">Exonuclease domain-containing protein</fullName>
    </recommendedName>
</protein>
<dbReference type="SUPFAM" id="SSF53098">
    <property type="entry name" value="Ribonuclease H-like"/>
    <property type="match status" value="1"/>
</dbReference>
<gene>
    <name evidence="5" type="ORF">HHK36_007276</name>
</gene>
<dbReference type="Gene3D" id="3.30.420.10">
    <property type="entry name" value="Ribonuclease H-like superfamily/Ribonuclease H"/>
    <property type="match status" value="1"/>
</dbReference>
<reference evidence="5 6" key="1">
    <citation type="submission" date="2020-04" db="EMBL/GenBank/DDBJ databases">
        <title>Plant Genome Project.</title>
        <authorList>
            <person name="Zhang R.-G."/>
        </authorList>
    </citation>
    <scope>NUCLEOTIDE SEQUENCE [LARGE SCALE GENOMIC DNA]</scope>
    <source>
        <strain evidence="5">YNK0</strain>
        <tissue evidence="5">Leaf</tissue>
    </source>
</reference>
<evidence type="ECO:0000256" key="2">
    <source>
        <dbReference type="ARBA" id="ARBA00022801"/>
    </source>
</evidence>
<name>A0A834ZIN2_TETSI</name>
<dbReference type="InterPro" id="IPR013520">
    <property type="entry name" value="Ribonucl_H"/>
</dbReference>
<dbReference type="PANTHER" id="PTHR30231:SF4">
    <property type="entry name" value="PROTEIN NEN2"/>
    <property type="match status" value="1"/>
</dbReference>
<evidence type="ECO:0000313" key="5">
    <source>
        <dbReference type="EMBL" id="KAF8408134.1"/>
    </source>
</evidence>
<dbReference type="OrthoDB" id="2018529at2759"/>
<evidence type="ECO:0000256" key="1">
    <source>
        <dbReference type="ARBA" id="ARBA00022722"/>
    </source>
</evidence>
<dbReference type="GO" id="GO:0008408">
    <property type="term" value="F:3'-5' exonuclease activity"/>
    <property type="evidence" value="ECO:0007669"/>
    <property type="project" value="TreeGrafter"/>
</dbReference>
<keyword evidence="2" id="KW-0378">Hydrolase</keyword>
<keyword evidence="1" id="KW-0540">Nuclease</keyword>
<dbReference type="AlphaFoldDB" id="A0A834ZIN2"/>
<dbReference type="SMART" id="SM00479">
    <property type="entry name" value="EXOIII"/>
    <property type="match status" value="1"/>
</dbReference>
<dbReference type="InterPro" id="IPR036397">
    <property type="entry name" value="RNaseH_sf"/>
</dbReference>
<dbReference type="EMBL" id="JABCRI010000004">
    <property type="protein sequence ID" value="KAF8408134.1"/>
    <property type="molecule type" value="Genomic_DNA"/>
</dbReference>